<dbReference type="PANTHER" id="PTHR21180">
    <property type="entry name" value="ENDONUCLEASE/EXONUCLEASE/PHOSPHATASE FAMILY DOMAIN-CONTAINING PROTEIN 1"/>
    <property type="match status" value="1"/>
</dbReference>
<feature type="region of interest" description="Disordered" evidence="1">
    <location>
        <begin position="141"/>
        <end position="172"/>
    </location>
</feature>
<dbReference type="EMBL" id="CAJA01000278">
    <property type="protein sequence ID" value="CCH73903.1"/>
    <property type="molecule type" value="Genomic_DNA"/>
</dbReference>
<comment type="caution">
    <text evidence="3">The sequence shown here is derived from an EMBL/GenBank/DDBJ whole genome shotgun (WGS) entry which is preliminary data.</text>
</comment>
<organism evidence="3 4">
    <name type="scientific">Nostocoides australiense Ben110</name>
    <dbReference type="NCBI Taxonomy" id="1193182"/>
    <lineage>
        <taxon>Bacteria</taxon>
        <taxon>Bacillati</taxon>
        <taxon>Actinomycetota</taxon>
        <taxon>Actinomycetes</taxon>
        <taxon>Micrococcales</taxon>
        <taxon>Intrasporangiaceae</taxon>
        <taxon>Nostocoides</taxon>
    </lineage>
</organism>
<evidence type="ECO:0000256" key="1">
    <source>
        <dbReference type="SAM" id="MobiDB-lite"/>
    </source>
</evidence>
<evidence type="ECO:0000313" key="4">
    <source>
        <dbReference type="Proteomes" id="UP000035763"/>
    </source>
</evidence>
<dbReference type="SUPFAM" id="SSF47781">
    <property type="entry name" value="RuvA domain 2-like"/>
    <property type="match status" value="1"/>
</dbReference>
<feature type="domain" description="Soluble ligand binding" evidence="2">
    <location>
        <begin position="85"/>
        <end position="139"/>
    </location>
</feature>
<evidence type="ECO:0000259" key="2">
    <source>
        <dbReference type="Pfam" id="PF10531"/>
    </source>
</evidence>
<proteinExistence type="predicted"/>
<accession>W6JWF2</accession>
<evidence type="ECO:0000313" key="3">
    <source>
        <dbReference type="EMBL" id="CCH73903.1"/>
    </source>
</evidence>
<keyword evidence="3" id="KW-0238">DNA-binding</keyword>
<feature type="region of interest" description="Disordered" evidence="1">
    <location>
        <begin position="34"/>
        <end position="77"/>
    </location>
</feature>
<dbReference type="InterPro" id="IPR019554">
    <property type="entry name" value="Soluble_ligand-bd"/>
</dbReference>
<dbReference type="Gene3D" id="3.10.560.10">
    <property type="entry name" value="Outer membrane lipoprotein wza domain like"/>
    <property type="match status" value="1"/>
</dbReference>
<dbReference type="GO" id="GO:0015627">
    <property type="term" value="C:type II protein secretion system complex"/>
    <property type="evidence" value="ECO:0007669"/>
    <property type="project" value="TreeGrafter"/>
</dbReference>
<dbReference type="GO" id="GO:0015628">
    <property type="term" value="P:protein secretion by the type II secretion system"/>
    <property type="evidence" value="ECO:0007669"/>
    <property type="project" value="TreeGrafter"/>
</dbReference>
<gene>
    <name evidence="3" type="ORF">BN11_3490006</name>
</gene>
<sequence length="232" mass="22521">MVVTVLLAAVAAGLLFGMRLVRARADAVPIPALSTMTDPRATGGGEPAAAGGASGDSRVSGSSAPGPPATDISSGGSASAGAMVRVHVVGQVKRPGVVEVPAGARILDAIEAAGGATSKADLDAINLARAVVDGEQIQVLRPGESPTPASGPAAPATGSGSGGTGGGPGVKVPINTADLAQLDTLPGVGPVLAQRILDWRSQHGAFASIDQLGEVSGIGEKLLANLTPLVTL</sequence>
<keyword evidence="4" id="KW-1185">Reference proteome</keyword>
<dbReference type="Pfam" id="PF12836">
    <property type="entry name" value="HHH_3"/>
    <property type="match status" value="1"/>
</dbReference>
<name>W6JWF2_9MICO</name>
<feature type="compositionally biased region" description="Gly residues" evidence="1">
    <location>
        <begin position="159"/>
        <end position="169"/>
    </location>
</feature>
<feature type="compositionally biased region" description="Low complexity" evidence="1">
    <location>
        <begin position="47"/>
        <end position="64"/>
    </location>
</feature>
<dbReference type="Pfam" id="PF10531">
    <property type="entry name" value="SLBB"/>
    <property type="match status" value="1"/>
</dbReference>
<dbReference type="GO" id="GO:0003677">
    <property type="term" value="F:DNA binding"/>
    <property type="evidence" value="ECO:0007669"/>
    <property type="project" value="UniProtKB-KW"/>
</dbReference>
<dbReference type="InterPro" id="IPR010994">
    <property type="entry name" value="RuvA_2-like"/>
</dbReference>
<dbReference type="Proteomes" id="UP000035763">
    <property type="component" value="Unassembled WGS sequence"/>
</dbReference>
<protein>
    <submittedName>
        <fullName evidence="3">Putative DNA-binding protein</fullName>
    </submittedName>
</protein>
<feature type="compositionally biased region" description="Low complexity" evidence="1">
    <location>
        <begin position="142"/>
        <end position="158"/>
    </location>
</feature>
<dbReference type="Gene3D" id="1.10.150.320">
    <property type="entry name" value="Photosystem II 12 kDa extrinsic protein"/>
    <property type="match status" value="1"/>
</dbReference>
<dbReference type="AlphaFoldDB" id="W6JWF2"/>
<reference evidence="3 4" key="1">
    <citation type="journal article" date="2013" name="ISME J.">
        <title>A metabolic model for members of the genus Tetrasphaera involved in enhanced biological phosphorus removal.</title>
        <authorList>
            <person name="Kristiansen R."/>
            <person name="Nguyen H.T.T."/>
            <person name="Saunders A.M."/>
            <person name="Nielsen J.L."/>
            <person name="Wimmer R."/>
            <person name="Le V.Q."/>
            <person name="McIlroy S.J."/>
            <person name="Petrovski S."/>
            <person name="Seviour R.J."/>
            <person name="Calteau A."/>
            <person name="Nielsen K.L."/>
            <person name="Nielsen P.H."/>
        </authorList>
    </citation>
    <scope>NUCLEOTIDE SEQUENCE [LARGE SCALE GENOMIC DNA]</scope>
    <source>
        <strain evidence="3 4">Ben110</strain>
    </source>
</reference>
<dbReference type="STRING" id="1193182.BN11_3490006"/>
<dbReference type="SUPFAM" id="SSF142984">
    <property type="entry name" value="Nqo1 middle domain-like"/>
    <property type="match status" value="1"/>
</dbReference>
<dbReference type="InterPro" id="IPR051675">
    <property type="entry name" value="Endo/Exo/Phosphatase_dom_1"/>
</dbReference>
<dbReference type="PANTHER" id="PTHR21180:SF32">
    <property type="entry name" value="ENDONUCLEASE_EXONUCLEASE_PHOSPHATASE FAMILY DOMAIN-CONTAINING PROTEIN 1"/>
    <property type="match status" value="1"/>
</dbReference>